<dbReference type="InterPro" id="IPR010239">
    <property type="entry name" value="CHP02001"/>
</dbReference>
<dbReference type="Pfam" id="PF09694">
    <property type="entry name" value="Gcw_chp"/>
    <property type="match status" value="1"/>
</dbReference>
<dbReference type="KEGG" id="bdm:EQG53_00075"/>
<feature type="signal peptide" evidence="1">
    <location>
        <begin position="1"/>
        <end position="38"/>
    </location>
</feature>
<sequence length="240" mass="25367">MPFQIIARRQKGARALRNPLAGGLIIALSAALAAPAGAQSVEGQFGVASEYVGKGLGKSAGDPSLNGSLEVAYGDFYGAVFASTAKLSQGSDAEIVTSLGWRPKAAGFAFDLSVANRDLPGTRAGIDSNFWEYQADASRKFGRVSGRLRVNYTPDGFAATKEAWWIEAQASTALGPRTKASAAYGVRSADGGADYNAWNLGVKHNLSERFAVDVRWYDTDSHALGDNYDGRLVGALTYAF</sequence>
<protein>
    <recommendedName>
        <fullName evidence="6">Porin</fullName>
    </recommendedName>
</protein>
<evidence type="ECO:0008006" key="6">
    <source>
        <dbReference type="Google" id="ProtNLM"/>
    </source>
</evidence>
<dbReference type="InterPro" id="IPR023614">
    <property type="entry name" value="Porin_dom_sf"/>
</dbReference>
<feature type="chain" id="PRO_5044573355" description="Porin" evidence="1">
    <location>
        <begin position="39"/>
        <end position="240"/>
    </location>
</feature>
<evidence type="ECO:0000313" key="5">
    <source>
        <dbReference type="Proteomes" id="UP000596117"/>
    </source>
</evidence>
<dbReference type="EMBL" id="CP035093">
    <property type="protein sequence ID" value="QAT12868.1"/>
    <property type="molecule type" value="Genomic_DNA"/>
</dbReference>
<dbReference type="Proteomes" id="UP000287388">
    <property type="component" value="Chromosome"/>
</dbReference>
<proteinExistence type="predicted"/>
<dbReference type="NCBIfam" id="TIGR02001">
    <property type="entry name" value="gcw_chp"/>
    <property type="match status" value="1"/>
</dbReference>
<dbReference type="RefSeq" id="WP_081461906.1">
    <property type="nucleotide sequence ID" value="NZ_BJNC01000021.1"/>
</dbReference>
<evidence type="ECO:0000313" key="2">
    <source>
        <dbReference type="EMBL" id="QAT12868.1"/>
    </source>
</evidence>
<name>A0A2D0ANC2_BREDI</name>
<accession>A0A2D0ANC2</accession>
<organism evidence="2 4">
    <name type="scientific">Brevundimonas diminuta</name>
    <name type="common">Pseudomonas diminuta</name>
    <dbReference type="NCBI Taxonomy" id="293"/>
    <lineage>
        <taxon>Bacteria</taxon>
        <taxon>Pseudomonadati</taxon>
        <taxon>Pseudomonadota</taxon>
        <taxon>Alphaproteobacteria</taxon>
        <taxon>Caulobacterales</taxon>
        <taxon>Caulobacteraceae</taxon>
        <taxon>Brevundimonas</taxon>
    </lineage>
</organism>
<gene>
    <name evidence="2" type="ORF">EQG53_00075</name>
    <name evidence="3" type="ORF">I6H83_04895</name>
</gene>
<evidence type="ECO:0000256" key="1">
    <source>
        <dbReference type="SAM" id="SignalP"/>
    </source>
</evidence>
<dbReference type="SUPFAM" id="SSF56935">
    <property type="entry name" value="Porins"/>
    <property type="match status" value="1"/>
</dbReference>
<keyword evidence="1" id="KW-0732">Signal</keyword>
<reference evidence="2 4" key="1">
    <citation type="submission" date="2019-01" db="EMBL/GenBank/DDBJ databases">
        <title>Brevundimonas diminuta Genome sequencing and assembly.</title>
        <authorList>
            <person name="Chen H."/>
        </authorList>
    </citation>
    <scope>NUCLEOTIDE SEQUENCE [LARGE SCALE GENOMIC DNA]</scope>
    <source>
        <strain evidence="2">ATCC</strain>
        <strain evidence="4">ATCC(B) 19146</strain>
    </source>
</reference>
<dbReference type="Proteomes" id="UP000596117">
    <property type="component" value="Chromosome"/>
</dbReference>
<dbReference type="EMBL" id="CP066026">
    <property type="protein sequence ID" value="QQB89783.1"/>
    <property type="molecule type" value="Genomic_DNA"/>
</dbReference>
<dbReference type="Gene3D" id="2.40.160.10">
    <property type="entry name" value="Porin"/>
    <property type="match status" value="1"/>
</dbReference>
<reference evidence="3 5" key="2">
    <citation type="submission" date="2020-12" db="EMBL/GenBank/DDBJ databases">
        <title>FDA dAtabase for Regulatory Grade micrObial Sequences (FDA-ARGOS): Supporting development and validation of Infectious Disease Dx tests.</title>
        <authorList>
            <person name="Kerrigan L."/>
            <person name="Long C."/>
            <person name="Tallon L."/>
            <person name="Sadzewicz L."/>
            <person name="Zhao X."/>
            <person name="Boylan J."/>
            <person name="Ott S."/>
            <person name="Bowen H."/>
            <person name="Vavikolanu K."/>
            <person name="Mehta A."/>
            <person name="Aluvathingal J."/>
            <person name="Nadendla S."/>
            <person name="Yan Y."/>
            <person name="Sichtig H."/>
        </authorList>
    </citation>
    <scope>NUCLEOTIDE SEQUENCE [LARGE SCALE GENOMIC DNA]</scope>
    <source>
        <strain evidence="3 5">FDAARGOS_1026</strain>
    </source>
</reference>
<evidence type="ECO:0000313" key="4">
    <source>
        <dbReference type="Proteomes" id="UP000287388"/>
    </source>
</evidence>
<keyword evidence="5" id="KW-1185">Reference proteome</keyword>
<dbReference type="AlphaFoldDB" id="A0A2D0ANC2"/>
<evidence type="ECO:0000313" key="3">
    <source>
        <dbReference type="EMBL" id="QQB89783.1"/>
    </source>
</evidence>